<dbReference type="PROSITE" id="PS51077">
    <property type="entry name" value="HTH_ICLR"/>
    <property type="match status" value="1"/>
</dbReference>
<protein>
    <submittedName>
        <fullName evidence="6">DNA-binding IclR family transcriptional regulator</fullName>
    </submittedName>
</protein>
<keyword evidence="1" id="KW-0805">Transcription regulation</keyword>
<dbReference type="RefSeq" id="WP_179443665.1">
    <property type="nucleotide sequence ID" value="NZ_JACBZS010000001.1"/>
</dbReference>
<evidence type="ECO:0000313" key="7">
    <source>
        <dbReference type="Proteomes" id="UP000527616"/>
    </source>
</evidence>
<evidence type="ECO:0000256" key="2">
    <source>
        <dbReference type="ARBA" id="ARBA00023125"/>
    </source>
</evidence>
<proteinExistence type="predicted"/>
<dbReference type="PROSITE" id="PS51078">
    <property type="entry name" value="ICLR_ED"/>
    <property type="match status" value="1"/>
</dbReference>
<evidence type="ECO:0000256" key="1">
    <source>
        <dbReference type="ARBA" id="ARBA00023015"/>
    </source>
</evidence>
<dbReference type="Proteomes" id="UP000527616">
    <property type="component" value="Unassembled WGS sequence"/>
</dbReference>
<dbReference type="AlphaFoldDB" id="A0A7Z0D6F4"/>
<dbReference type="GO" id="GO:0003700">
    <property type="term" value="F:DNA-binding transcription factor activity"/>
    <property type="evidence" value="ECO:0007669"/>
    <property type="project" value="TreeGrafter"/>
</dbReference>
<comment type="caution">
    <text evidence="6">The sequence shown here is derived from an EMBL/GenBank/DDBJ whole genome shotgun (WGS) entry which is preliminary data.</text>
</comment>
<dbReference type="InterPro" id="IPR014757">
    <property type="entry name" value="Tscrpt_reg_IclR_C"/>
</dbReference>
<dbReference type="Pfam" id="PF09339">
    <property type="entry name" value="HTH_IclR"/>
    <property type="match status" value="1"/>
</dbReference>
<sequence length="266" mass="29065">MQKHPVRTRPTYLPESVDHALVLIELLRDTGSLRVSEAAVELGVAPSTAHRLLSALVYRGFATQDESRRYLPGPAVGLGPAKQRWTRELRSLVSPYLEALSYRLDETTNLLVRIGTKVRFLSTAEGSQALRVGDRQGFALPAHRASAGRAILAELPWPTVRHLFTGAAAELAGDRLDEDGLQHLRTQLDDARERRYAINVDGTEEGVSAIGIALHDSRGTAIAGLTVTVPTRRFEAVHTPRTLRAVMEVGRSIDGELRQAGLTADD</sequence>
<accession>A0A7Z0D6F4</accession>
<gene>
    <name evidence="6" type="ORF">GGQ54_000176</name>
</gene>
<evidence type="ECO:0000259" key="4">
    <source>
        <dbReference type="PROSITE" id="PS51077"/>
    </source>
</evidence>
<evidence type="ECO:0000259" key="5">
    <source>
        <dbReference type="PROSITE" id="PS51078"/>
    </source>
</evidence>
<evidence type="ECO:0000313" key="6">
    <source>
        <dbReference type="EMBL" id="NYI69616.1"/>
    </source>
</evidence>
<dbReference type="SUPFAM" id="SSF55781">
    <property type="entry name" value="GAF domain-like"/>
    <property type="match status" value="1"/>
</dbReference>
<dbReference type="EMBL" id="JACBZS010000001">
    <property type="protein sequence ID" value="NYI69616.1"/>
    <property type="molecule type" value="Genomic_DNA"/>
</dbReference>
<dbReference type="PANTHER" id="PTHR30136">
    <property type="entry name" value="HELIX-TURN-HELIX TRANSCRIPTIONAL REGULATOR, ICLR FAMILY"/>
    <property type="match status" value="1"/>
</dbReference>
<dbReference type="GO" id="GO:0003677">
    <property type="term" value="F:DNA binding"/>
    <property type="evidence" value="ECO:0007669"/>
    <property type="project" value="UniProtKB-KW"/>
</dbReference>
<evidence type="ECO:0000256" key="3">
    <source>
        <dbReference type="ARBA" id="ARBA00023163"/>
    </source>
</evidence>
<name>A0A7Z0D6F4_9ACTN</name>
<reference evidence="6 7" key="1">
    <citation type="submission" date="2020-07" db="EMBL/GenBank/DDBJ databases">
        <title>Sequencing the genomes of 1000 actinobacteria strains.</title>
        <authorList>
            <person name="Klenk H.-P."/>
        </authorList>
    </citation>
    <scope>NUCLEOTIDE SEQUENCE [LARGE SCALE GENOMIC DNA]</scope>
    <source>
        <strain evidence="6 7">DSM 103164</strain>
    </source>
</reference>
<dbReference type="GO" id="GO:0045892">
    <property type="term" value="P:negative regulation of DNA-templated transcription"/>
    <property type="evidence" value="ECO:0007669"/>
    <property type="project" value="TreeGrafter"/>
</dbReference>
<dbReference type="SUPFAM" id="SSF46785">
    <property type="entry name" value="Winged helix' DNA-binding domain"/>
    <property type="match status" value="1"/>
</dbReference>
<dbReference type="InterPro" id="IPR050707">
    <property type="entry name" value="HTH_MetabolicPath_Reg"/>
</dbReference>
<dbReference type="Pfam" id="PF01614">
    <property type="entry name" value="IclR_C"/>
    <property type="match status" value="1"/>
</dbReference>
<dbReference type="InterPro" id="IPR029016">
    <property type="entry name" value="GAF-like_dom_sf"/>
</dbReference>
<feature type="domain" description="HTH iclR-type" evidence="4">
    <location>
        <begin position="14"/>
        <end position="74"/>
    </location>
</feature>
<dbReference type="InterPro" id="IPR005471">
    <property type="entry name" value="Tscrpt_reg_IclR_N"/>
</dbReference>
<dbReference type="SMART" id="SM00346">
    <property type="entry name" value="HTH_ICLR"/>
    <property type="match status" value="1"/>
</dbReference>
<dbReference type="InterPro" id="IPR036390">
    <property type="entry name" value="WH_DNA-bd_sf"/>
</dbReference>
<keyword evidence="7" id="KW-1185">Reference proteome</keyword>
<feature type="domain" description="IclR-ED" evidence="5">
    <location>
        <begin position="74"/>
        <end position="259"/>
    </location>
</feature>
<dbReference type="InterPro" id="IPR036388">
    <property type="entry name" value="WH-like_DNA-bd_sf"/>
</dbReference>
<organism evidence="6 7">
    <name type="scientific">Naumannella cuiyingiana</name>
    <dbReference type="NCBI Taxonomy" id="1347891"/>
    <lineage>
        <taxon>Bacteria</taxon>
        <taxon>Bacillati</taxon>
        <taxon>Actinomycetota</taxon>
        <taxon>Actinomycetes</taxon>
        <taxon>Propionibacteriales</taxon>
        <taxon>Propionibacteriaceae</taxon>
        <taxon>Naumannella</taxon>
    </lineage>
</organism>
<dbReference type="Gene3D" id="3.30.450.40">
    <property type="match status" value="1"/>
</dbReference>
<keyword evidence="2 6" id="KW-0238">DNA-binding</keyword>
<keyword evidence="3" id="KW-0804">Transcription</keyword>
<dbReference type="Gene3D" id="1.10.10.10">
    <property type="entry name" value="Winged helix-like DNA-binding domain superfamily/Winged helix DNA-binding domain"/>
    <property type="match status" value="1"/>
</dbReference>
<dbReference type="PANTHER" id="PTHR30136:SF24">
    <property type="entry name" value="HTH-TYPE TRANSCRIPTIONAL REPRESSOR ALLR"/>
    <property type="match status" value="1"/>
</dbReference>